<dbReference type="EMBL" id="BSXN01001095">
    <property type="protein sequence ID" value="GME71556.1"/>
    <property type="molecule type" value="Genomic_DNA"/>
</dbReference>
<sequence length="256" mass="28666">MINLIKDTRTLYPKITARAHFSTSIASKNAYKFYDLVVASQSQKVKADKDSPVIVSGSTISIPLSTNVSHTFDTRYKKDSKDIDIETVFGGNSKNKSTKSSRRDVSYRLVSKKIAGVTVPKRPIEPDNCCMSGCINCVWDLFNEDLEEWKNQTNLAVNALSAQDKNNIKYKWPLNFDPPPKNLSLIFVPDELKKTGQDQITPKYEMPLGLQVLANLEKKLKSKHEHKTDDTVDHKLDTSLNSKSSSSSNTATPPLQ</sequence>
<dbReference type="GO" id="GO:0005739">
    <property type="term" value="C:mitochondrion"/>
    <property type="evidence" value="ECO:0007669"/>
    <property type="project" value="TreeGrafter"/>
</dbReference>
<comment type="caution">
    <text evidence="3">The sequence shown here is derived from an EMBL/GenBank/DDBJ whole genome shotgun (WGS) entry which is preliminary data.</text>
</comment>
<proteinExistence type="predicted"/>
<feature type="compositionally biased region" description="Low complexity" evidence="1">
    <location>
        <begin position="238"/>
        <end position="250"/>
    </location>
</feature>
<dbReference type="Pfam" id="PF09791">
    <property type="entry name" value="Oxidored-like"/>
    <property type="match status" value="1"/>
</dbReference>
<dbReference type="InterPro" id="IPR039251">
    <property type="entry name" value="OXLD1"/>
</dbReference>
<dbReference type="OrthoDB" id="10064411at2759"/>
<keyword evidence="4" id="KW-1185">Reference proteome</keyword>
<evidence type="ECO:0000259" key="2">
    <source>
        <dbReference type="Pfam" id="PF09791"/>
    </source>
</evidence>
<dbReference type="Proteomes" id="UP001165120">
    <property type="component" value="Unassembled WGS sequence"/>
</dbReference>
<evidence type="ECO:0000313" key="4">
    <source>
        <dbReference type="Proteomes" id="UP001165120"/>
    </source>
</evidence>
<reference evidence="3" key="1">
    <citation type="submission" date="2023-04" db="EMBL/GenBank/DDBJ databases">
        <title>Candida boidinii NBRC 10035.</title>
        <authorList>
            <person name="Ichikawa N."/>
            <person name="Sato H."/>
            <person name="Tonouchi N."/>
        </authorList>
    </citation>
    <scope>NUCLEOTIDE SEQUENCE</scope>
    <source>
        <strain evidence="3">NBRC 10035</strain>
    </source>
</reference>
<feature type="compositionally biased region" description="Basic and acidic residues" evidence="1">
    <location>
        <begin position="226"/>
        <end position="237"/>
    </location>
</feature>
<gene>
    <name evidence="3" type="ORF">Cboi02_000325800</name>
</gene>
<dbReference type="PANTHER" id="PTHR21193:SF3">
    <property type="entry name" value="OXIDOREDUCTASE-LIKE DOMAIN-CONTAINING PROTEIN 1"/>
    <property type="match status" value="1"/>
</dbReference>
<protein>
    <submittedName>
        <fullName evidence="3">Unnamed protein product</fullName>
    </submittedName>
</protein>
<dbReference type="InterPro" id="IPR019180">
    <property type="entry name" value="Oxidoreductase-like_N"/>
</dbReference>
<name>A0A9W6T1S2_CANBO</name>
<accession>A0A9W6T1S2</accession>
<evidence type="ECO:0000313" key="3">
    <source>
        <dbReference type="EMBL" id="GME71556.1"/>
    </source>
</evidence>
<feature type="domain" description="Oxidoreductase-like" evidence="2">
    <location>
        <begin position="114"/>
        <end position="156"/>
    </location>
</feature>
<evidence type="ECO:0000256" key="1">
    <source>
        <dbReference type="SAM" id="MobiDB-lite"/>
    </source>
</evidence>
<dbReference type="PANTHER" id="PTHR21193">
    <property type="entry name" value="OXIDOREDUCTASE-LIKE DOMAIN-CONTAINING PROTEIN 1"/>
    <property type="match status" value="1"/>
</dbReference>
<feature type="region of interest" description="Disordered" evidence="1">
    <location>
        <begin position="221"/>
        <end position="256"/>
    </location>
</feature>
<dbReference type="AlphaFoldDB" id="A0A9W6T1S2"/>
<organism evidence="3 4">
    <name type="scientific">Candida boidinii</name>
    <name type="common">Yeast</name>
    <dbReference type="NCBI Taxonomy" id="5477"/>
    <lineage>
        <taxon>Eukaryota</taxon>
        <taxon>Fungi</taxon>
        <taxon>Dikarya</taxon>
        <taxon>Ascomycota</taxon>
        <taxon>Saccharomycotina</taxon>
        <taxon>Pichiomycetes</taxon>
        <taxon>Pichiales</taxon>
        <taxon>Pichiaceae</taxon>
        <taxon>Ogataea</taxon>
        <taxon>Ogataea/Candida clade</taxon>
    </lineage>
</organism>